<dbReference type="InterPro" id="IPR001036">
    <property type="entry name" value="Acrflvin-R"/>
</dbReference>
<dbReference type="PANTHER" id="PTHR32063">
    <property type="match status" value="1"/>
</dbReference>
<feature type="transmembrane region" description="Helical" evidence="1">
    <location>
        <begin position="923"/>
        <end position="943"/>
    </location>
</feature>
<dbReference type="AlphaFoldDB" id="A0A1E3XCB3"/>
<dbReference type="Gene3D" id="3.30.70.1320">
    <property type="entry name" value="Multidrug efflux transporter AcrB pore domain like"/>
    <property type="match status" value="1"/>
</dbReference>
<feature type="transmembrane region" description="Helical" evidence="1">
    <location>
        <begin position="398"/>
        <end position="417"/>
    </location>
</feature>
<comment type="caution">
    <text evidence="2">The sequence shown here is derived from an EMBL/GenBank/DDBJ whole genome shotgun (WGS) entry which is preliminary data.</text>
</comment>
<dbReference type="GO" id="GO:0042910">
    <property type="term" value="F:xenobiotic transmembrane transporter activity"/>
    <property type="evidence" value="ECO:0007669"/>
    <property type="project" value="TreeGrafter"/>
</dbReference>
<sequence>MGLVKAALKNPYLVIVMALAIVVIGVSSLIRLPADLLPIFKTPAVQILTFYPGMPAVVMERDIMSRLERWTGQSMGIEHQEAKAMIGVCVVKDFFREDIDPNTAMSQVTSLAMSDLFYMPPGTIPPMVMPFDPTASIPLCLLSISSPTMSEKELYDVAYFELRNRLQSISGVIAPAVYGGVLRRILTYVDRDELEARGLSPMAVVNALKRSNLMIPTGNAKLGTLDYQINSNAMVAEVAELNDIPIKVEKGATVFLRDVATAKDSHQIQTNIVRVNGKRQVYIPVYRQPGANTIQIVNEVRERSGRILQRLKEMDPRAKDLRMDVVMDQSVSVKNTINELKYAGILGAILAAIVVGVFLIDVRSTVIILLSFPLAILAAFIGLFFSENSLNSMTLGGLALSIGIMIDQSIVVLDNIVRHLRMKEKSPMQAALDGATEVAGPIFISTITFAVVFYPIVFLSGMAKFLFTPLALAATFAIAASYIITMTLVPACCAKFLRKTGVREDTDAQDMNSGRFDVIASFYERILRIILHRKLIVLLSVFILFLISIFMFQRIGTELFPQVDSGQFMLLVRAPSGTRIEESERIIKEVEKEIQDVMGKADPEETTPSSDLRMMISNIGVLMDWPAAYTPNSGPMDSFILVQLKEGAKNGTFNYVDKLRGRLRERFPGVEFAFDTGGMLTAALNFGLPSPINIQVTGSRLETSYKIAEAIVSEVKKVPGAADVRIAQRLDYPAIDVKVDRVKAAYLGISQEDVVKNVVTALNSSINFDPAFWIDHRSGNHYFIGAQYLEDDIQSLQTLENIPVTGSGTKEVTVLKNIATFQRTTAPAVVNHLNITRVIDVFANVSGRDVGSVAGDIEKRLERSEKLQALMAEYKPKGYTYHIRGEVQSMQESFKQFGTGLAIATMLVYLVMVAQFRSFRDPFIILFTVPLGFIGVAFMLYFTNINLNIQSFMGIIMMIGIVVAYSVLLVEFANRLREKGIVLDEAIVQAARIRLRPILMTALAAIFALLPMAVGIGASGEANIPLARAIIGGVLGAVFLTLLVIPTLYTILAKKRERFTTEINPVR</sequence>
<feature type="transmembrane region" description="Helical" evidence="1">
    <location>
        <begin position="897"/>
        <end position="916"/>
    </location>
</feature>
<evidence type="ECO:0000256" key="1">
    <source>
        <dbReference type="SAM" id="Phobius"/>
    </source>
</evidence>
<keyword evidence="1" id="KW-1133">Transmembrane helix</keyword>
<feature type="transmembrane region" description="Helical" evidence="1">
    <location>
        <begin position="998"/>
        <end position="1018"/>
    </location>
</feature>
<keyword evidence="1" id="KW-0812">Transmembrane</keyword>
<feature type="transmembrane region" description="Helical" evidence="1">
    <location>
        <begin position="12"/>
        <end position="32"/>
    </location>
</feature>
<dbReference type="SUPFAM" id="SSF82693">
    <property type="entry name" value="Multidrug efflux transporter AcrB pore domain, PN1, PN2, PC1 and PC2 subdomains"/>
    <property type="match status" value="2"/>
</dbReference>
<evidence type="ECO:0000313" key="3">
    <source>
        <dbReference type="Proteomes" id="UP000094056"/>
    </source>
</evidence>
<feature type="transmembrane region" description="Helical" evidence="1">
    <location>
        <begin position="535"/>
        <end position="552"/>
    </location>
</feature>
<protein>
    <submittedName>
        <fullName evidence="2">Acriflavin resistance protein</fullName>
    </submittedName>
</protein>
<accession>A0A1E3XCB3</accession>
<dbReference type="SUPFAM" id="SSF82866">
    <property type="entry name" value="Multidrug efflux transporter AcrB transmembrane domain"/>
    <property type="match status" value="2"/>
</dbReference>
<dbReference type="PATRIC" id="fig|1872076.5.peg.1860"/>
<proteinExistence type="predicted"/>
<feature type="transmembrane region" description="Helical" evidence="1">
    <location>
        <begin position="949"/>
        <end position="970"/>
    </location>
</feature>
<dbReference type="Gene3D" id="3.30.2090.10">
    <property type="entry name" value="Multidrug efflux transporter AcrB TolC docking domain, DN and DC subdomains"/>
    <property type="match status" value="2"/>
</dbReference>
<dbReference type="EMBL" id="MAYW01000033">
    <property type="protein sequence ID" value="ODS33272.1"/>
    <property type="molecule type" value="Genomic_DNA"/>
</dbReference>
<dbReference type="PRINTS" id="PR00702">
    <property type="entry name" value="ACRIFLAVINRP"/>
</dbReference>
<dbReference type="Gene3D" id="3.30.70.1430">
    <property type="entry name" value="Multidrug efflux transporter AcrB pore domain"/>
    <property type="match status" value="2"/>
</dbReference>
<dbReference type="GO" id="GO:0005886">
    <property type="term" value="C:plasma membrane"/>
    <property type="evidence" value="ECO:0007669"/>
    <property type="project" value="TreeGrafter"/>
</dbReference>
<dbReference type="PANTHER" id="PTHR32063:SF8">
    <property type="entry name" value="CATION EFFLUX PROTEIN"/>
    <property type="match status" value="1"/>
</dbReference>
<reference evidence="2 3" key="1">
    <citation type="submission" date="2016-07" db="EMBL/GenBank/DDBJ databases">
        <title>Draft genome of Scalindua rubra, obtained from a brine-seawater interface in the Red Sea, sheds light on salt adaptation in anammox bacteria.</title>
        <authorList>
            <person name="Speth D.R."/>
            <person name="Lagkouvardos I."/>
            <person name="Wang Y."/>
            <person name="Qian P.-Y."/>
            <person name="Dutilh B.E."/>
            <person name="Jetten M.S."/>
        </authorList>
    </citation>
    <scope>NUCLEOTIDE SEQUENCE [LARGE SCALE GENOMIC DNA]</scope>
    <source>
        <strain evidence="2">BSI-1</strain>
    </source>
</reference>
<dbReference type="Proteomes" id="UP000094056">
    <property type="component" value="Unassembled WGS sequence"/>
</dbReference>
<feature type="transmembrane region" description="Helical" evidence="1">
    <location>
        <begin position="367"/>
        <end position="386"/>
    </location>
</feature>
<keyword evidence="1" id="KW-0472">Membrane</keyword>
<dbReference type="SUPFAM" id="SSF82714">
    <property type="entry name" value="Multidrug efflux transporter AcrB TolC docking domain, DN and DC subdomains"/>
    <property type="match status" value="2"/>
</dbReference>
<feature type="transmembrane region" description="Helical" evidence="1">
    <location>
        <begin position="465"/>
        <end position="489"/>
    </location>
</feature>
<feature type="transmembrane region" description="Helical" evidence="1">
    <location>
        <begin position="438"/>
        <end position="459"/>
    </location>
</feature>
<feature type="transmembrane region" description="Helical" evidence="1">
    <location>
        <begin position="342"/>
        <end position="360"/>
    </location>
</feature>
<dbReference type="Gene3D" id="1.20.1640.10">
    <property type="entry name" value="Multidrug efflux transporter AcrB transmembrane domain"/>
    <property type="match status" value="2"/>
</dbReference>
<dbReference type="InterPro" id="IPR027463">
    <property type="entry name" value="AcrB_DN_DC_subdom"/>
</dbReference>
<evidence type="ECO:0000313" key="2">
    <source>
        <dbReference type="EMBL" id="ODS33272.1"/>
    </source>
</evidence>
<feature type="transmembrane region" description="Helical" evidence="1">
    <location>
        <begin position="1030"/>
        <end position="1052"/>
    </location>
</feature>
<organism evidence="2 3">
    <name type="scientific">Candidatus Scalindua rubra</name>
    <dbReference type="NCBI Taxonomy" id="1872076"/>
    <lineage>
        <taxon>Bacteria</taxon>
        <taxon>Pseudomonadati</taxon>
        <taxon>Planctomycetota</taxon>
        <taxon>Candidatus Brocadiia</taxon>
        <taxon>Candidatus Brocadiales</taxon>
        <taxon>Candidatus Scalinduaceae</taxon>
        <taxon>Candidatus Scalindua</taxon>
    </lineage>
</organism>
<dbReference type="Pfam" id="PF00873">
    <property type="entry name" value="ACR_tran"/>
    <property type="match status" value="1"/>
</dbReference>
<name>A0A1E3XCB3_9BACT</name>
<dbReference type="Gene3D" id="3.30.70.1440">
    <property type="entry name" value="Multidrug efflux transporter AcrB pore domain"/>
    <property type="match status" value="1"/>
</dbReference>
<gene>
    <name evidence="2" type="ORF">SCARUB_01593</name>
</gene>